<evidence type="ECO:0000256" key="1">
    <source>
        <dbReference type="ARBA" id="ARBA00001231"/>
    </source>
</evidence>
<dbReference type="GO" id="GO:0009254">
    <property type="term" value="P:peptidoglycan turnover"/>
    <property type="evidence" value="ECO:0007669"/>
    <property type="project" value="TreeGrafter"/>
</dbReference>
<evidence type="ECO:0000256" key="3">
    <source>
        <dbReference type="ARBA" id="ARBA00012663"/>
    </source>
</evidence>
<comment type="caution">
    <text evidence="7">The sequence shown here is derived from an EMBL/GenBank/DDBJ whole genome shotgun (WGS) entry which is preliminary data.</text>
</comment>
<dbReference type="EMBL" id="PFHJ01000036">
    <property type="protein sequence ID" value="PIW91234.1"/>
    <property type="molecule type" value="Genomic_DNA"/>
</dbReference>
<accession>A0A2H9N164</accession>
<dbReference type="InterPro" id="IPR017853">
    <property type="entry name" value="GH"/>
</dbReference>
<sequence>MSYFKSASYQNVNFRYLTISKEDSGICYALFKDYFIFATSFESLKKTIEELKREEELSAWKVKVGQLFIVGFEGKEITPELEEFIKKYKPGGVLLLSKNIENREQLKNLISGLQEISLRETGLPLFIAVDQEGGVISRIGFLEEKTPQSEIKDPEVSYQIGLRRGGELKGLGVNLNLAPLLDTASSADFLFSRSFQRPASEIGELAKSLILGQKAAGVLTAVKHFPGYSGISFNPEEELGVRAEVPEISQFKKAMTASPELIMTSNVIYQEIDSSLPFTFSAKAIQYLKNNLGSEEILIISDDLDQNSLLKKFSLKEVVTKPVEAGVDILIFSGYRLGVEKGLDEFIKASENGGVSKEKIEIAFSRISQLKQRLLK</sequence>
<dbReference type="PANTHER" id="PTHR30480">
    <property type="entry name" value="BETA-HEXOSAMINIDASE-RELATED"/>
    <property type="match status" value="1"/>
</dbReference>
<dbReference type="GO" id="GO:0004563">
    <property type="term" value="F:beta-N-acetylhexosaminidase activity"/>
    <property type="evidence" value="ECO:0007669"/>
    <property type="project" value="UniProtKB-EC"/>
</dbReference>
<evidence type="ECO:0000259" key="6">
    <source>
        <dbReference type="Pfam" id="PF00933"/>
    </source>
</evidence>
<evidence type="ECO:0000313" key="8">
    <source>
        <dbReference type="Proteomes" id="UP000236840"/>
    </source>
</evidence>
<evidence type="ECO:0000256" key="2">
    <source>
        <dbReference type="ARBA" id="ARBA00005336"/>
    </source>
</evidence>
<evidence type="ECO:0000313" key="7">
    <source>
        <dbReference type="EMBL" id="PIW91234.1"/>
    </source>
</evidence>
<organism evidence="7 8">
    <name type="scientific">Candidatus Nealsonbacteria bacterium CG_4_8_14_3_um_filter_37_36</name>
    <dbReference type="NCBI Taxonomy" id="1974688"/>
    <lineage>
        <taxon>Bacteria</taxon>
        <taxon>Candidatus Nealsoniibacteriota</taxon>
    </lineage>
</organism>
<evidence type="ECO:0000256" key="4">
    <source>
        <dbReference type="ARBA" id="ARBA00022801"/>
    </source>
</evidence>
<feature type="domain" description="Glycoside hydrolase family 3 N-terminal" evidence="6">
    <location>
        <begin position="62"/>
        <end position="369"/>
    </location>
</feature>
<keyword evidence="4" id="KW-0378">Hydrolase</keyword>
<dbReference type="InterPro" id="IPR001764">
    <property type="entry name" value="Glyco_hydro_3_N"/>
</dbReference>
<comment type="catalytic activity">
    <reaction evidence="1">
        <text>Hydrolysis of terminal non-reducing N-acetyl-D-hexosamine residues in N-acetyl-beta-D-hexosaminides.</text>
        <dbReference type="EC" id="3.2.1.52"/>
    </reaction>
</comment>
<name>A0A2H9N164_9BACT</name>
<dbReference type="AlphaFoldDB" id="A0A2H9N164"/>
<dbReference type="Pfam" id="PF00933">
    <property type="entry name" value="Glyco_hydro_3"/>
    <property type="match status" value="1"/>
</dbReference>
<dbReference type="InterPro" id="IPR036962">
    <property type="entry name" value="Glyco_hydro_3_N_sf"/>
</dbReference>
<evidence type="ECO:0000256" key="5">
    <source>
        <dbReference type="ARBA" id="ARBA00023295"/>
    </source>
</evidence>
<dbReference type="EC" id="3.2.1.52" evidence="3"/>
<reference evidence="8" key="1">
    <citation type="submission" date="2017-09" db="EMBL/GenBank/DDBJ databases">
        <title>Depth-based differentiation of microbial function through sediment-hosted aquifers and enrichment of novel symbionts in the deep terrestrial subsurface.</title>
        <authorList>
            <person name="Probst A.J."/>
            <person name="Ladd B."/>
            <person name="Jarett J.K."/>
            <person name="Geller-Mcgrath D.E."/>
            <person name="Sieber C.M.K."/>
            <person name="Emerson J.B."/>
            <person name="Anantharaman K."/>
            <person name="Thomas B.C."/>
            <person name="Malmstrom R."/>
            <person name="Stieglmeier M."/>
            <person name="Klingl A."/>
            <person name="Woyke T."/>
            <person name="Ryan C.M."/>
            <person name="Banfield J.F."/>
        </authorList>
    </citation>
    <scope>NUCLEOTIDE SEQUENCE [LARGE SCALE GENOMIC DNA]</scope>
</reference>
<proteinExistence type="inferred from homology"/>
<comment type="similarity">
    <text evidence="2">Belongs to the glycosyl hydrolase 3 family.</text>
</comment>
<keyword evidence="5" id="KW-0326">Glycosidase</keyword>
<dbReference type="PANTHER" id="PTHR30480:SF13">
    <property type="entry name" value="BETA-HEXOSAMINIDASE"/>
    <property type="match status" value="1"/>
</dbReference>
<gene>
    <name evidence="7" type="ORF">COZ90_01475</name>
</gene>
<dbReference type="SUPFAM" id="SSF51445">
    <property type="entry name" value="(Trans)glycosidases"/>
    <property type="match status" value="1"/>
</dbReference>
<dbReference type="Gene3D" id="3.20.20.300">
    <property type="entry name" value="Glycoside hydrolase, family 3, N-terminal domain"/>
    <property type="match status" value="1"/>
</dbReference>
<protein>
    <recommendedName>
        <fullName evidence="3">beta-N-acetylhexosaminidase</fullName>
        <ecNumber evidence="3">3.2.1.52</ecNumber>
    </recommendedName>
</protein>
<dbReference type="InterPro" id="IPR050226">
    <property type="entry name" value="NagZ_Beta-hexosaminidase"/>
</dbReference>
<dbReference type="GO" id="GO:0005975">
    <property type="term" value="P:carbohydrate metabolic process"/>
    <property type="evidence" value="ECO:0007669"/>
    <property type="project" value="InterPro"/>
</dbReference>
<dbReference type="Proteomes" id="UP000236840">
    <property type="component" value="Unassembled WGS sequence"/>
</dbReference>